<evidence type="ECO:0000256" key="7">
    <source>
        <dbReference type="ARBA" id="ARBA00023136"/>
    </source>
</evidence>
<evidence type="ECO:0000256" key="5">
    <source>
        <dbReference type="ARBA" id="ARBA00022737"/>
    </source>
</evidence>
<gene>
    <name evidence="11" type="ORF">IFM89_007848</name>
</gene>
<keyword evidence="7 8" id="KW-0472">Membrane</keyword>
<dbReference type="SUPFAM" id="SSF103506">
    <property type="entry name" value="Mitochondrial carrier"/>
    <property type="match status" value="1"/>
</dbReference>
<keyword evidence="12" id="KW-1185">Reference proteome</keyword>
<dbReference type="AlphaFoldDB" id="A0A835LDU7"/>
<evidence type="ECO:0000256" key="1">
    <source>
        <dbReference type="ARBA" id="ARBA00004141"/>
    </source>
</evidence>
<sequence length="146" mass="15975">MAIEANDGKPLPLYQKALCGLSAGAIGSSIGSPTNLALIRMQADATLPLEQRRHYKNVFHALYCIVADEGEQVLFRDSSLQLAICPLTGKYPYTGSLDCALKTLKAGGPLKFYIGFPVYCVKIAPHVMMAWIFLNQIQKASKKLGW</sequence>
<keyword evidence="5" id="KW-0677">Repeat</keyword>
<evidence type="ECO:0000256" key="2">
    <source>
        <dbReference type="ARBA" id="ARBA00006375"/>
    </source>
</evidence>
<evidence type="ECO:0000256" key="10">
    <source>
        <dbReference type="SAM" id="Phobius"/>
    </source>
</evidence>
<evidence type="ECO:0000256" key="4">
    <source>
        <dbReference type="ARBA" id="ARBA00022692"/>
    </source>
</evidence>
<keyword evidence="4 8" id="KW-0812">Transmembrane</keyword>
<keyword evidence="6 10" id="KW-1133">Transmembrane helix</keyword>
<protein>
    <submittedName>
        <fullName evidence="11">Uncharacterized protein</fullName>
    </submittedName>
</protein>
<accession>A0A835LDU7</accession>
<dbReference type="InterPro" id="IPR023395">
    <property type="entry name" value="MCP_dom_sf"/>
</dbReference>
<evidence type="ECO:0000256" key="3">
    <source>
        <dbReference type="ARBA" id="ARBA00022448"/>
    </source>
</evidence>
<evidence type="ECO:0000256" key="9">
    <source>
        <dbReference type="RuleBase" id="RU000488"/>
    </source>
</evidence>
<evidence type="ECO:0000256" key="6">
    <source>
        <dbReference type="ARBA" id="ARBA00022989"/>
    </source>
</evidence>
<dbReference type="PROSITE" id="PS50920">
    <property type="entry name" value="SOLCAR"/>
    <property type="match status" value="1"/>
</dbReference>
<name>A0A835LDU7_9MAGN</name>
<dbReference type="Pfam" id="PF00153">
    <property type="entry name" value="Mito_carr"/>
    <property type="match status" value="2"/>
</dbReference>
<proteinExistence type="inferred from homology"/>
<dbReference type="OrthoDB" id="448427at2759"/>
<dbReference type="InterPro" id="IPR050391">
    <property type="entry name" value="Mito_Metabolite_Transporter"/>
</dbReference>
<comment type="caution">
    <text evidence="11">The sequence shown here is derived from an EMBL/GenBank/DDBJ whole genome shotgun (WGS) entry which is preliminary data.</text>
</comment>
<comment type="similarity">
    <text evidence="2 9">Belongs to the mitochondrial carrier (TC 2.A.29) family.</text>
</comment>
<feature type="transmembrane region" description="Helical" evidence="10">
    <location>
        <begin position="112"/>
        <end position="134"/>
    </location>
</feature>
<dbReference type="InterPro" id="IPR018108">
    <property type="entry name" value="MCP_transmembrane"/>
</dbReference>
<feature type="repeat" description="Solcar" evidence="8">
    <location>
        <begin position="11"/>
        <end position="140"/>
    </location>
</feature>
<evidence type="ECO:0000256" key="8">
    <source>
        <dbReference type="PROSITE-ProRule" id="PRU00282"/>
    </source>
</evidence>
<reference evidence="11 12" key="1">
    <citation type="submission" date="2020-10" db="EMBL/GenBank/DDBJ databases">
        <title>The Coptis chinensis genome and diversification of protoberbering-type alkaloids.</title>
        <authorList>
            <person name="Wang B."/>
            <person name="Shu S."/>
            <person name="Song C."/>
            <person name="Liu Y."/>
        </authorList>
    </citation>
    <scope>NUCLEOTIDE SEQUENCE [LARGE SCALE GENOMIC DNA]</scope>
    <source>
        <strain evidence="11">HL-2020</strain>
        <tissue evidence="11">Leaf</tissue>
    </source>
</reference>
<dbReference type="EMBL" id="JADFTS010000009">
    <property type="protein sequence ID" value="KAF9588159.1"/>
    <property type="molecule type" value="Genomic_DNA"/>
</dbReference>
<organism evidence="11 12">
    <name type="scientific">Coptis chinensis</name>
    <dbReference type="NCBI Taxonomy" id="261450"/>
    <lineage>
        <taxon>Eukaryota</taxon>
        <taxon>Viridiplantae</taxon>
        <taxon>Streptophyta</taxon>
        <taxon>Embryophyta</taxon>
        <taxon>Tracheophyta</taxon>
        <taxon>Spermatophyta</taxon>
        <taxon>Magnoliopsida</taxon>
        <taxon>Ranunculales</taxon>
        <taxon>Ranunculaceae</taxon>
        <taxon>Coptidoideae</taxon>
        <taxon>Coptis</taxon>
    </lineage>
</organism>
<evidence type="ECO:0000313" key="12">
    <source>
        <dbReference type="Proteomes" id="UP000631114"/>
    </source>
</evidence>
<dbReference type="Gene3D" id="1.50.40.10">
    <property type="entry name" value="Mitochondrial carrier domain"/>
    <property type="match status" value="2"/>
</dbReference>
<dbReference type="GO" id="GO:0016020">
    <property type="term" value="C:membrane"/>
    <property type="evidence" value="ECO:0007669"/>
    <property type="project" value="UniProtKB-SubCell"/>
</dbReference>
<evidence type="ECO:0000313" key="11">
    <source>
        <dbReference type="EMBL" id="KAF9588159.1"/>
    </source>
</evidence>
<comment type="subcellular location">
    <subcellularLocation>
        <location evidence="1">Membrane</location>
        <topology evidence="1">Multi-pass membrane protein</topology>
    </subcellularLocation>
</comment>
<dbReference type="PANTHER" id="PTHR45618">
    <property type="entry name" value="MITOCHONDRIAL DICARBOXYLATE CARRIER-RELATED"/>
    <property type="match status" value="1"/>
</dbReference>
<keyword evidence="3 9" id="KW-0813">Transport</keyword>
<dbReference type="Proteomes" id="UP000631114">
    <property type="component" value="Unassembled WGS sequence"/>
</dbReference>